<reference evidence="2 3" key="1">
    <citation type="submission" date="2019-03" db="EMBL/GenBank/DDBJ databases">
        <title>Tal1 in Xanthomonas translucens pv. cerealis Contributes to Virulence in Bacterial Leaf Streak of Wheat.</title>
        <authorList>
            <person name="Shah S.M.A."/>
            <person name="Haq F."/>
            <person name="Ma W."/>
            <person name="Xu X."/>
            <person name="Wang S."/>
            <person name="Xu Z."/>
            <person name="Zou L."/>
            <person name="Zhu B."/>
            <person name="Chen G."/>
        </authorList>
    </citation>
    <scope>NUCLEOTIDE SEQUENCE [LARGE SCALE GENOMIC DNA]</scope>
    <source>
        <strain evidence="2 3">01</strain>
    </source>
</reference>
<feature type="chain" id="PRO_5022134637" evidence="1">
    <location>
        <begin position="23"/>
        <end position="201"/>
    </location>
</feature>
<keyword evidence="1" id="KW-0732">Signal</keyword>
<sequence>MTRALLLSISAVLLILAPSSEAAQQQKKITACGITYSVPAGLVNVDMQALDSESGERCLLAFKWSGKKIKSYSGPPLDSDWKGLVDIFIEIKNQDLAATAKQEGFNLNEASKDQPRYSDKQGLFLLHKLDQTQLNNGRMYKAILDAKNKTPVMIRTGLQGKVVFMAGNNSKSASYTIWINKEDKSQERASIEKIFSSMSFK</sequence>
<protein>
    <submittedName>
        <fullName evidence="2">Uncharacterized protein</fullName>
    </submittedName>
</protein>
<accession>A0A514ECY5</accession>
<dbReference type="EMBL" id="CP038228">
    <property type="protein sequence ID" value="QDI03874.1"/>
    <property type="molecule type" value="Genomic_DNA"/>
</dbReference>
<evidence type="ECO:0000256" key="1">
    <source>
        <dbReference type="SAM" id="SignalP"/>
    </source>
</evidence>
<name>A0A514ECY5_9XANT</name>
<proteinExistence type="predicted"/>
<dbReference type="RefSeq" id="WP_142742312.1">
    <property type="nucleotide sequence ID" value="NZ_CP038228.1"/>
</dbReference>
<organism evidence="2 3">
    <name type="scientific">Xanthomonas cerealis pv. cerealis</name>
    <dbReference type="NCBI Taxonomy" id="152263"/>
    <lineage>
        <taxon>Bacteria</taxon>
        <taxon>Pseudomonadati</taxon>
        <taxon>Pseudomonadota</taxon>
        <taxon>Gammaproteobacteria</taxon>
        <taxon>Lysobacterales</taxon>
        <taxon>Lysobacteraceae</taxon>
        <taxon>Xanthomonas</taxon>
        <taxon>Xanthomonas translucens group</taxon>
        <taxon>Xanthomonas cerealis</taxon>
    </lineage>
</organism>
<gene>
    <name evidence="2" type="ORF">E4A48_09345</name>
</gene>
<evidence type="ECO:0000313" key="3">
    <source>
        <dbReference type="Proteomes" id="UP000319349"/>
    </source>
</evidence>
<feature type="signal peptide" evidence="1">
    <location>
        <begin position="1"/>
        <end position="22"/>
    </location>
</feature>
<dbReference type="AlphaFoldDB" id="A0A514ECY5"/>
<keyword evidence="3" id="KW-1185">Reference proteome</keyword>
<evidence type="ECO:0000313" key="2">
    <source>
        <dbReference type="EMBL" id="QDI03874.1"/>
    </source>
</evidence>
<dbReference type="Proteomes" id="UP000319349">
    <property type="component" value="Chromosome"/>
</dbReference>